<reference evidence="4" key="3">
    <citation type="submission" date="2025-09" db="UniProtKB">
        <authorList>
            <consortium name="Ensembl"/>
        </authorList>
    </citation>
    <scope>IDENTIFICATION</scope>
</reference>
<feature type="region of interest" description="Disordered" evidence="3">
    <location>
        <begin position="493"/>
        <end position="516"/>
    </location>
</feature>
<dbReference type="GO" id="GO:0031047">
    <property type="term" value="P:regulatory ncRNA-mediated gene silencing"/>
    <property type="evidence" value="ECO:0007669"/>
    <property type="project" value="UniProtKB-UniRule"/>
</dbReference>
<evidence type="ECO:0000313" key="5">
    <source>
        <dbReference type="Proteomes" id="UP000472264"/>
    </source>
</evidence>
<evidence type="ECO:0000256" key="1">
    <source>
        <dbReference type="ARBA" id="ARBA00010080"/>
    </source>
</evidence>
<comment type="function">
    <text evidence="2">Component of the CCR4-NOT complex which is one of the major cellular mRNA deadenylases and is linked to various cellular processes including bulk mRNA degradation, miRNA-mediated repression, translational repression during translational initiation and general transcription regulation.</text>
</comment>
<feature type="region of interest" description="Disordered" evidence="3">
    <location>
        <begin position="364"/>
        <end position="393"/>
    </location>
</feature>
<dbReference type="InterPro" id="IPR019734">
    <property type="entry name" value="TPR_rpt"/>
</dbReference>
<evidence type="ECO:0000256" key="3">
    <source>
        <dbReference type="SAM" id="MobiDB-lite"/>
    </source>
</evidence>
<reference evidence="4" key="1">
    <citation type="submission" date="2021-04" db="EMBL/GenBank/DDBJ databases">
        <authorList>
            <consortium name="Wellcome Sanger Institute Data Sharing"/>
        </authorList>
    </citation>
    <scope>NUCLEOTIDE SEQUENCE [LARGE SCALE GENOMIC DNA]</scope>
</reference>
<feature type="compositionally biased region" description="Polar residues" evidence="3">
    <location>
        <begin position="613"/>
        <end position="624"/>
    </location>
</feature>
<name>A0A665T8Y0_ECHNA</name>
<dbReference type="Proteomes" id="UP000472264">
    <property type="component" value="Chromosome 6"/>
</dbReference>
<keyword evidence="2" id="KW-0943">RNA-mediated gene silencing</keyword>
<protein>
    <recommendedName>
        <fullName evidence="2">CCR4-NOT transcription complex subunit 10</fullName>
    </recommendedName>
</protein>
<dbReference type="InterPro" id="IPR039740">
    <property type="entry name" value="CNOT10"/>
</dbReference>
<dbReference type="GO" id="GO:0017148">
    <property type="term" value="P:negative regulation of translation"/>
    <property type="evidence" value="ECO:0007669"/>
    <property type="project" value="TreeGrafter"/>
</dbReference>
<sequence length="624" mass="68599">MAENADQNEAKHDSPSSPGMTDQEKEMAASAYESFLAGKYEESFKHLEALQELNKEDYKITMNKAIVEFYKSGQTTTGTLNSNKDGANQKAEFTAMIETAKSKMHQYKVRAYIQMKSSKACKREIKSVMNTAGNSAPSLFLKSNFEYLRGNYRKAVKLLNSSNIAEHPGPIKTGECVRCMFWNNLGCIHFAMGKHNLGIFYFKKALQENDHTCAQLGDGNNGQSKKFTGIPMCALLANKRYELLYNCGIQLLHIGRPLAAFECLMEAVQVYHSNPRLWLRLAECCISANKGGSEQENKGIPCKKGIVQSIVGQGYHRKIVLASQSTQNSIYSEGQSAAIPVASMEFAAICLRNALLLLPEHQQETKTENGSRSFSQSGSTESGSENSDACSGKGQEADKFLSAAPSSPLRKQEVENLRCSILACSAYVALALGDNLMALNHAEKLLHQTKVSGSLRFLGHLYAAEALISLDRISDAIAHLNPENVSDVSMGVLSSEQDQGSDKGDEPVEPSGKQTPLCYPSSVTSARAMMLFNLGSAYCLRSEYDKARKCLHQAASMVNTKEIPPEAILLGVYLELQNGNTQLALQIIKRNQLLPTVQRVSPDSRKKPVQPFQLPSSFTQVQRK</sequence>
<accession>A0A665T8Y0</accession>
<feature type="region of interest" description="Disordered" evidence="3">
    <location>
        <begin position="600"/>
        <end position="624"/>
    </location>
</feature>
<evidence type="ECO:0000313" key="4">
    <source>
        <dbReference type="Ensembl" id="ENSENLP00000003233.1"/>
    </source>
</evidence>
<dbReference type="GO" id="GO:0006402">
    <property type="term" value="P:mRNA catabolic process"/>
    <property type="evidence" value="ECO:0007669"/>
    <property type="project" value="TreeGrafter"/>
</dbReference>
<keyword evidence="5" id="KW-1185">Reference proteome</keyword>
<dbReference type="Ensembl" id="ENSENLT00000003415.1">
    <property type="protein sequence ID" value="ENSENLP00000003233.1"/>
    <property type="gene ID" value="ENSENLG00000001520.1"/>
</dbReference>
<keyword evidence="2" id="KW-0539">Nucleus</keyword>
<organism evidence="4 5">
    <name type="scientific">Echeneis naucrates</name>
    <name type="common">Live sharksucker</name>
    <dbReference type="NCBI Taxonomy" id="173247"/>
    <lineage>
        <taxon>Eukaryota</taxon>
        <taxon>Metazoa</taxon>
        <taxon>Chordata</taxon>
        <taxon>Craniata</taxon>
        <taxon>Vertebrata</taxon>
        <taxon>Euteleostomi</taxon>
        <taxon>Actinopterygii</taxon>
        <taxon>Neopterygii</taxon>
        <taxon>Teleostei</taxon>
        <taxon>Neoteleostei</taxon>
        <taxon>Acanthomorphata</taxon>
        <taxon>Carangaria</taxon>
        <taxon>Carangiformes</taxon>
        <taxon>Echeneidae</taxon>
        <taxon>Echeneis</taxon>
    </lineage>
</organism>
<dbReference type="InterPro" id="IPR011990">
    <property type="entry name" value="TPR-like_helical_dom_sf"/>
</dbReference>
<dbReference type="PANTHER" id="PTHR12979">
    <property type="entry name" value="CCR4-NOT TRANSCRIPTION COMPLEX SUBUNIT 10"/>
    <property type="match status" value="1"/>
</dbReference>
<keyword evidence="2" id="KW-0804">Transcription</keyword>
<gene>
    <name evidence="4" type="primary">cnot10</name>
</gene>
<keyword evidence="2" id="KW-0963">Cytoplasm</keyword>
<dbReference type="Gene3D" id="1.25.40.10">
    <property type="entry name" value="Tetratricopeptide repeat domain"/>
    <property type="match status" value="1"/>
</dbReference>
<proteinExistence type="inferred from homology"/>
<keyword evidence="2" id="KW-0805">Transcription regulation</keyword>
<reference evidence="4" key="2">
    <citation type="submission" date="2025-08" db="UniProtKB">
        <authorList>
            <consortium name="Ensembl"/>
        </authorList>
    </citation>
    <scope>IDENTIFICATION</scope>
</reference>
<comment type="subcellular location">
    <subcellularLocation>
        <location evidence="2">Cytoplasm</location>
    </subcellularLocation>
    <subcellularLocation>
        <location evidence="2">Nucleus</location>
    </subcellularLocation>
</comment>
<dbReference type="GO" id="GO:0030014">
    <property type="term" value="C:CCR4-NOT complex"/>
    <property type="evidence" value="ECO:0007669"/>
    <property type="project" value="UniProtKB-UniRule"/>
</dbReference>
<dbReference type="AlphaFoldDB" id="A0A665T8Y0"/>
<dbReference type="PANTHER" id="PTHR12979:SF5">
    <property type="entry name" value="CCR4-NOT TRANSCRIPTION COMPLEX SUBUNIT 10"/>
    <property type="match status" value="1"/>
</dbReference>
<keyword evidence="2" id="KW-0810">Translation regulation</keyword>
<feature type="region of interest" description="Disordered" evidence="3">
    <location>
        <begin position="1"/>
        <end position="28"/>
    </location>
</feature>
<dbReference type="SUPFAM" id="SSF48452">
    <property type="entry name" value="TPR-like"/>
    <property type="match status" value="1"/>
</dbReference>
<evidence type="ECO:0000256" key="2">
    <source>
        <dbReference type="RuleBase" id="RU367083"/>
    </source>
</evidence>
<comment type="similarity">
    <text evidence="1 2">Belongs to the CNOT10 family.</text>
</comment>
<dbReference type="GO" id="GO:0005737">
    <property type="term" value="C:cytoplasm"/>
    <property type="evidence" value="ECO:0007669"/>
    <property type="project" value="UniProtKB-SubCell"/>
</dbReference>
<dbReference type="SMART" id="SM00028">
    <property type="entry name" value="TPR"/>
    <property type="match status" value="3"/>
</dbReference>
<feature type="compositionally biased region" description="Low complexity" evidence="3">
    <location>
        <begin position="370"/>
        <end position="387"/>
    </location>
</feature>
<dbReference type="GO" id="GO:0005634">
    <property type="term" value="C:nucleus"/>
    <property type="evidence" value="ECO:0007669"/>
    <property type="project" value="UniProtKB-SubCell"/>
</dbReference>